<organism evidence="11 12">
    <name type="scientific">Brevibacillus borstelensis AK1</name>
    <dbReference type="NCBI Taxonomy" id="1300222"/>
    <lineage>
        <taxon>Bacteria</taxon>
        <taxon>Bacillati</taxon>
        <taxon>Bacillota</taxon>
        <taxon>Bacilli</taxon>
        <taxon>Bacillales</taxon>
        <taxon>Paenibacillaceae</taxon>
        <taxon>Brevibacillus</taxon>
    </lineage>
</organism>
<dbReference type="Proteomes" id="UP000012081">
    <property type="component" value="Unassembled WGS sequence"/>
</dbReference>
<evidence type="ECO:0000256" key="1">
    <source>
        <dbReference type="ARBA" id="ARBA00000085"/>
    </source>
</evidence>
<dbReference type="AlphaFoldDB" id="M8EAI2"/>
<dbReference type="Gene3D" id="3.30.565.10">
    <property type="entry name" value="Histidine kinase-like ATPase, C-terminal domain"/>
    <property type="match status" value="1"/>
</dbReference>
<evidence type="ECO:0000256" key="8">
    <source>
        <dbReference type="ARBA" id="ARBA00023012"/>
    </source>
</evidence>
<keyword evidence="9" id="KW-0812">Transmembrane</keyword>
<dbReference type="EMBL" id="APBN01000004">
    <property type="protein sequence ID" value="EMT52505.1"/>
    <property type="molecule type" value="Genomic_DNA"/>
</dbReference>
<proteinExistence type="predicted"/>
<dbReference type="PANTHER" id="PTHR43065">
    <property type="entry name" value="SENSOR HISTIDINE KINASE"/>
    <property type="match status" value="1"/>
</dbReference>
<comment type="catalytic activity">
    <reaction evidence="1">
        <text>ATP + protein L-histidine = ADP + protein N-phospho-L-histidine.</text>
        <dbReference type="EC" id="2.7.13.3"/>
    </reaction>
</comment>
<keyword evidence="7" id="KW-0067">ATP-binding</keyword>
<dbReference type="InterPro" id="IPR003594">
    <property type="entry name" value="HATPase_dom"/>
</dbReference>
<feature type="transmembrane region" description="Helical" evidence="9">
    <location>
        <begin position="161"/>
        <end position="181"/>
    </location>
</feature>
<keyword evidence="4" id="KW-0808">Transferase</keyword>
<dbReference type="InterPro" id="IPR005467">
    <property type="entry name" value="His_kinase_dom"/>
</dbReference>
<feature type="transmembrane region" description="Helical" evidence="9">
    <location>
        <begin position="253"/>
        <end position="275"/>
    </location>
</feature>
<keyword evidence="5" id="KW-0547">Nucleotide-binding</keyword>
<evidence type="ECO:0000313" key="12">
    <source>
        <dbReference type="Proteomes" id="UP000012081"/>
    </source>
</evidence>
<feature type="domain" description="Histidine kinase" evidence="10">
    <location>
        <begin position="299"/>
        <end position="509"/>
    </location>
</feature>
<comment type="caution">
    <text evidence="11">The sequence shown here is derived from an EMBL/GenBank/DDBJ whole genome shotgun (WGS) entry which is preliminary data.</text>
</comment>
<dbReference type="SUPFAM" id="SSF47384">
    <property type="entry name" value="Homodimeric domain of signal transducing histidine kinase"/>
    <property type="match status" value="1"/>
</dbReference>
<feature type="transmembrane region" description="Helical" evidence="9">
    <location>
        <begin position="83"/>
        <end position="102"/>
    </location>
</feature>
<dbReference type="PANTHER" id="PTHR43065:SF10">
    <property type="entry name" value="PEROXIDE STRESS-ACTIVATED HISTIDINE KINASE MAK3"/>
    <property type="match status" value="1"/>
</dbReference>
<feature type="transmembrane region" description="Helical" evidence="9">
    <location>
        <begin position="222"/>
        <end position="241"/>
    </location>
</feature>
<dbReference type="PRINTS" id="PR00344">
    <property type="entry name" value="BCTRLSENSOR"/>
</dbReference>
<dbReference type="InterPro" id="IPR036097">
    <property type="entry name" value="HisK_dim/P_sf"/>
</dbReference>
<evidence type="ECO:0000259" key="10">
    <source>
        <dbReference type="PROSITE" id="PS50109"/>
    </source>
</evidence>
<evidence type="ECO:0000256" key="7">
    <source>
        <dbReference type="ARBA" id="ARBA00022840"/>
    </source>
</evidence>
<dbReference type="PATRIC" id="fig|1300222.3.peg.2643"/>
<feature type="transmembrane region" description="Helical" evidence="9">
    <location>
        <begin position="56"/>
        <end position="76"/>
    </location>
</feature>
<feature type="transmembrane region" description="Helical" evidence="9">
    <location>
        <begin position="187"/>
        <end position="210"/>
    </location>
</feature>
<dbReference type="STRING" id="1300222.I532_12649"/>
<dbReference type="PROSITE" id="PS50109">
    <property type="entry name" value="HIS_KIN"/>
    <property type="match status" value="1"/>
</dbReference>
<dbReference type="InterPro" id="IPR036890">
    <property type="entry name" value="HATPase_C_sf"/>
</dbReference>
<dbReference type="SMART" id="SM00387">
    <property type="entry name" value="HATPase_c"/>
    <property type="match status" value="1"/>
</dbReference>
<keyword evidence="12" id="KW-1185">Reference proteome</keyword>
<keyword evidence="3" id="KW-0597">Phosphoprotein</keyword>
<dbReference type="Pfam" id="PF02518">
    <property type="entry name" value="HATPase_c"/>
    <property type="match status" value="1"/>
</dbReference>
<gene>
    <name evidence="11" type="ORF">I532_12649</name>
</gene>
<evidence type="ECO:0000256" key="2">
    <source>
        <dbReference type="ARBA" id="ARBA00012438"/>
    </source>
</evidence>
<evidence type="ECO:0000256" key="5">
    <source>
        <dbReference type="ARBA" id="ARBA00022741"/>
    </source>
</evidence>
<keyword evidence="9" id="KW-0472">Membrane</keyword>
<dbReference type="EC" id="2.7.13.3" evidence="2"/>
<dbReference type="GO" id="GO:0000155">
    <property type="term" value="F:phosphorelay sensor kinase activity"/>
    <property type="evidence" value="ECO:0007669"/>
    <property type="project" value="InterPro"/>
</dbReference>
<accession>M8EAI2</accession>
<dbReference type="InterPro" id="IPR004358">
    <property type="entry name" value="Sig_transdc_His_kin-like_C"/>
</dbReference>
<evidence type="ECO:0000256" key="4">
    <source>
        <dbReference type="ARBA" id="ARBA00022679"/>
    </source>
</evidence>
<evidence type="ECO:0000256" key="6">
    <source>
        <dbReference type="ARBA" id="ARBA00022777"/>
    </source>
</evidence>
<evidence type="ECO:0000256" key="9">
    <source>
        <dbReference type="SAM" id="Phobius"/>
    </source>
</evidence>
<protein>
    <recommendedName>
        <fullName evidence="2">histidine kinase</fullName>
        <ecNumber evidence="2">2.7.13.3</ecNumber>
    </recommendedName>
</protein>
<keyword evidence="6 11" id="KW-0418">Kinase</keyword>
<name>M8EAI2_9BACL</name>
<keyword evidence="9" id="KW-1133">Transmembrane helix</keyword>
<dbReference type="SUPFAM" id="SSF55874">
    <property type="entry name" value="ATPase domain of HSP90 chaperone/DNA topoisomerase II/histidine kinase"/>
    <property type="match status" value="1"/>
</dbReference>
<sequence>MKRFAGAFPFLCQPCLFPLDFGRGEAKVSAKENLANKAPAAPVRYNGIYTNDRRKAAMMVLILLAIWAFGAFVLYTDPKNTSTRWASATAFVGGCGFLSAVFDETLLPLVKDSFPLSAALSAALLMASRVSSFICQVGLPYAFLMFAVHSGDFLRQKTKTILQYAALLPPLIMLLITPIYPVLQFDYWLMVAWVIPYFIAASLILILLYKKEKDPLVKQSRLFTNILVIFPVLLVFITIYVMRTQNHYEAWRYNSLIVGIQFLLILVISVKYGFLGVKWRVEKRRLDSTLRAMTSGAQIINHTIKNEVGKISLYTERMQDYAEKTNQPALQEDIQVIKQSTSHLLDMVNRIQGQLRDIALREETIQPAALIEHVLQNLRPLAEQQQVDIRTELDDQWLLRCDPVQVREILINLTMNALEAMKQGGTLTLHLFLSKKHLVIAVADTGVGIAKENLPHVLDPFFSTKKTGTNFGLGLSYCYNVMQKHQGTLEIYSVKDEGTNVFLYFPHQRVESVE</sequence>
<reference evidence="11 12" key="1">
    <citation type="submission" date="2013-03" db="EMBL/GenBank/DDBJ databases">
        <title>Assembly of a new bacterial strain Brevibacillus borstelensis AK1.</title>
        <authorList>
            <person name="Rajan I."/>
            <person name="PoliReddy D."/>
            <person name="Sugumar T."/>
            <person name="Rathinam K."/>
            <person name="Alqarawi S."/>
            <person name="Khalil A.B."/>
            <person name="Sivakumar N."/>
        </authorList>
    </citation>
    <scope>NUCLEOTIDE SEQUENCE [LARGE SCALE GENOMIC DNA]</scope>
    <source>
        <strain evidence="11 12">AK1</strain>
    </source>
</reference>
<feature type="transmembrane region" description="Helical" evidence="9">
    <location>
        <begin position="122"/>
        <end position="149"/>
    </location>
</feature>
<evidence type="ECO:0000313" key="11">
    <source>
        <dbReference type="EMBL" id="EMT52505.1"/>
    </source>
</evidence>
<evidence type="ECO:0000256" key="3">
    <source>
        <dbReference type="ARBA" id="ARBA00022553"/>
    </source>
</evidence>
<keyword evidence="8" id="KW-0902">Two-component regulatory system</keyword>
<dbReference type="GO" id="GO:0005524">
    <property type="term" value="F:ATP binding"/>
    <property type="evidence" value="ECO:0007669"/>
    <property type="project" value="UniProtKB-KW"/>
</dbReference>